<dbReference type="PRINTS" id="PR00080">
    <property type="entry name" value="SDRFAMILY"/>
</dbReference>
<dbReference type="InterPro" id="IPR036291">
    <property type="entry name" value="NAD(P)-bd_dom_sf"/>
</dbReference>
<name>A0A5D4FZG8_9CORY</name>
<evidence type="ECO:0000259" key="5">
    <source>
        <dbReference type="SMART" id="SM00822"/>
    </source>
</evidence>
<dbReference type="Pfam" id="PF00106">
    <property type="entry name" value="adh_short"/>
    <property type="match status" value="1"/>
</dbReference>
<gene>
    <name evidence="6" type="ORF">FYJ87_07030</name>
</gene>
<keyword evidence="2" id="KW-0560">Oxidoreductase</keyword>
<dbReference type="InterPro" id="IPR002347">
    <property type="entry name" value="SDR_fam"/>
</dbReference>
<feature type="domain" description="Ketoreductase" evidence="5">
    <location>
        <begin position="23"/>
        <end position="195"/>
    </location>
</feature>
<dbReference type="PROSITE" id="PS00061">
    <property type="entry name" value="ADH_SHORT"/>
    <property type="match status" value="1"/>
</dbReference>
<evidence type="ECO:0000256" key="3">
    <source>
        <dbReference type="RuleBase" id="RU000363"/>
    </source>
</evidence>
<dbReference type="Gene3D" id="3.40.50.720">
    <property type="entry name" value="NAD(P)-binding Rossmann-like Domain"/>
    <property type="match status" value="1"/>
</dbReference>
<protein>
    <submittedName>
        <fullName evidence="6">SDR family oxidoreductase</fullName>
    </submittedName>
</protein>
<dbReference type="SMART" id="SM00822">
    <property type="entry name" value="PKS_KR"/>
    <property type="match status" value="1"/>
</dbReference>
<accession>A0A5D4FZG8</accession>
<dbReference type="PRINTS" id="PR00081">
    <property type="entry name" value="GDHRDH"/>
</dbReference>
<evidence type="ECO:0000256" key="1">
    <source>
        <dbReference type="ARBA" id="ARBA00006484"/>
    </source>
</evidence>
<dbReference type="PANTHER" id="PTHR44196:SF1">
    <property type="entry name" value="DEHYDROGENASE_REDUCTASE SDR FAMILY MEMBER 7B"/>
    <property type="match status" value="1"/>
</dbReference>
<feature type="region of interest" description="Disordered" evidence="4">
    <location>
        <begin position="1"/>
        <end position="22"/>
    </location>
</feature>
<dbReference type="AlphaFoldDB" id="A0A5D4FZG8"/>
<dbReference type="InterPro" id="IPR057326">
    <property type="entry name" value="KR_dom"/>
</dbReference>
<proteinExistence type="inferred from homology"/>
<dbReference type="NCBIfam" id="NF006073">
    <property type="entry name" value="PRK08219.1"/>
    <property type="match status" value="1"/>
</dbReference>
<feature type="compositionally biased region" description="Polar residues" evidence="4">
    <location>
        <begin position="8"/>
        <end position="21"/>
    </location>
</feature>
<evidence type="ECO:0000256" key="2">
    <source>
        <dbReference type="ARBA" id="ARBA00023002"/>
    </source>
</evidence>
<dbReference type="SUPFAM" id="SSF51735">
    <property type="entry name" value="NAD(P)-binding Rossmann-fold domains"/>
    <property type="match status" value="1"/>
</dbReference>
<dbReference type="GO" id="GO:0016491">
    <property type="term" value="F:oxidoreductase activity"/>
    <property type="evidence" value="ECO:0007669"/>
    <property type="project" value="UniProtKB-KW"/>
</dbReference>
<evidence type="ECO:0000313" key="6">
    <source>
        <dbReference type="EMBL" id="TYR20679.1"/>
    </source>
</evidence>
<comment type="caution">
    <text evidence="6">The sequence shown here is derived from an EMBL/GenBank/DDBJ whole genome shotgun (WGS) entry which is preliminary data.</text>
</comment>
<dbReference type="PANTHER" id="PTHR44196">
    <property type="entry name" value="DEHYDROGENASE/REDUCTASE SDR FAMILY MEMBER 7B"/>
    <property type="match status" value="1"/>
</dbReference>
<sequence>MVSMENAALNQDHSTSGNSGNRPLALITGASRGIGRAIAEDLARDHRLILCCSSETSARGLREDFPDAQVIAADLSDPAVLAEVFSSDVAPQRLDLLVHSAGVTGHAPIAEAPLQMWREVLDVNVIAVAELTRLLLPALREARGMVIAINSGAGHNSGPGYGPYAASKFALKAITDALREEERGRVRVSSVHPGKVDSDMQRELQAQAGNDSYDPGVYVRAEDIAAAVRLAAEMGPEACLETVSVRPVVK</sequence>
<organism evidence="6 7">
    <name type="scientific">Corynebacterium urealyticum</name>
    <dbReference type="NCBI Taxonomy" id="43771"/>
    <lineage>
        <taxon>Bacteria</taxon>
        <taxon>Bacillati</taxon>
        <taxon>Actinomycetota</taxon>
        <taxon>Actinomycetes</taxon>
        <taxon>Mycobacteriales</taxon>
        <taxon>Corynebacteriaceae</taxon>
        <taxon>Corynebacterium</taxon>
    </lineage>
</organism>
<comment type="similarity">
    <text evidence="1 3">Belongs to the short-chain dehydrogenases/reductases (SDR) family.</text>
</comment>
<dbReference type="RefSeq" id="WP_148812606.1">
    <property type="nucleotide sequence ID" value="NZ_VSZI01000001.1"/>
</dbReference>
<dbReference type="Proteomes" id="UP000324726">
    <property type="component" value="Unassembled WGS sequence"/>
</dbReference>
<evidence type="ECO:0000313" key="7">
    <source>
        <dbReference type="Proteomes" id="UP000324726"/>
    </source>
</evidence>
<evidence type="ECO:0000256" key="4">
    <source>
        <dbReference type="SAM" id="MobiDB-lite"/>
    </source>
</evidence>
<dbReference type="EMBL" id="VSZI01000001">
    <property type="protein sequence ID" value="TYR20679.1"/>
    <property type="molecule type" value="Genomic_DNA"/>
</dbReference>
<dbReference type="InterPro" id="IPR020904">
    <property type="entry name" value="Sc_DH/Rdtase_CS"/>
</dbReference>
<dbReference type="GO" id="GO:0016020">
    <property type="term" value="C:membrane"/>
    <property type="evidence" value="ECO:0007669"/>
    <property type="project" value="TreeGrafter"/>
</dbReference>
<reference evidence="6 7" key="1">
    <citation type="submission" date="2019-08" db="EMBL/GenBank/DDBJ databases">
        <title>Draft genome of C. urealyticum strain VH4248.</title>
        <authorList>
            <person name="Navas J."/>
        </authorList>
    </citation>
    <scope>NUCLEOTIDE SEQUENCE [LARGE SCALE GENOMIC DNA]</scope>
    <source>
        <strain evidence="6 7">VH4248</strain>
    </source>
</reference>